<name>A0AAV6V6Y2_9ARAC</name>
<keyword evidence="2" id="KW-1185">Reference proteome</keyword>
<reference evidence="1 2" key="1">
    <citation type="journal article" date="2022" name="Nat. Ecol. Evol.">
        <title>A masculinizing supergene underlies an exaggerated male reproductive morph in a spider.</title>
        <authorList>
            <person name="Hendrickx F."/>
            <person name="De Corte Z."/>
            <person name="Sonet G."/>
            <person name="Van Belleghem S.M."/>
            <person name="Kostlbacher S."/>
            <person name="Vangestel C."/>
        </authorList>
    </citation>
    <scope>NUCLEOTIDE SEQUENCE [LARGE SCALE GENOMIC DNA]</scope>
    <source>
        <strain evidence="1">W744_W776</strain>
    </source>
</reference>
<accession>A0AAV6V6Y2</accession>
<dbReference type="EMBL" id="JAFNEN010000141">
    <property type="protein sequence ID" value="KAG8192334.1"/>
    <property type="molecule type" value="Genomic_DNA"/>
</dbReference>
<organism evidence="1 2">
    <name type="scientific">Oedothorax gibbosus</name>
    <dbReference type="NCBI Taxonomy" id="931172"/>
    <lineage>
        <taxon>Eukaryota</taxon>
        <taxon>Metazoa</taxon>
        <taxon>Ecdysozoa</taxon>
        <taxon>Arthropoda</taxon>
        <taxon>Chelicerata</taxon>
        <taxon>Arachnida</taxon>
        <taxon>Araneae</taxon>
        <taxon>Araneomorphae</taxon>
        <taxon>Entelegynae</taxon>
        <taxon>Araneoidea</taxon>
        <taxon>Linyphiidae</taxon>
        <taxon>Erigoninae</taxon>
        <taxon>Oedothorax</taxon>
    </lineage>
</organism>
<proteinExistence type="predicted"/>
<gene>
    <name evidence="1" type="ORF">JTE90_002154</name>
</gene>
<evidence type="ECO:0000313" key="1">
    <source>
        <dbReference type="EMBL" id="KAG8192334.1"/>
    </source>
</evidence>
<dbReference type="Proteomes" id="UP000827092">
    <property type="component" value="Unassembled WGS sequence"/>
</dbReference>
<evidence type="ECO:0000313" key="2">
    <source>
        <dbReference type="Proteomes" id="UP000827092"/>
    </source>
</evidence>
<comment type="caution">
    <text evidence="1">The sequence shown here is derived from an EMBL/GenBank/DDBJ whole genome shotgun (WGS) entry which is preliminary data.</text>
</comment>
<dbReference type="AlphaFoldDB" id="A0AAV6V6Y2"/>
<sequence>MPRIITDSSLHRSHFVVRQSPESLRPDLYLRGVHRFMVPGPAVPLDPIREALVFAAQIQVVEDGVVAPLN</sequence>
<protein>
    <submittedName>
        <fullName evidence="1">Uncharacterized protein</fullName>
    </submittedName>
</protein>